<sequence length="624" mass="66967">MLMRAFLPAFRALLATALLSGCGTEEEPLPAGPTPEEVCAGVHCTAGYCASEAGAAVCRCGPMDHELGSTCEVDEVDDLDQAYTPVLQERALPVVALSGQLHRQDVDLFTFAATKGHTYRFTCTPEGFQWCHLAIHAGTTPHDGGKVTYEGRDTVLTVTVETETGLHSASVAAWPRGRSSERGTYTVSLVDVGDAEGHPDFHAVPVATDGTPFTGHVDFQGDEDTFGFTALAGHVYRLRCTDPELVLALKASSTPLVSWSDLAWEQEGAMTVVKPGAGAHLLRVGARADRPLSGYQCELQDLGPDDHADEPEGATALPAFESTLTLTGVPETRSDVDWFSFPAKAGHAYDFVCDSATQSVCAASILQLPNASPGTPADRPAVLRQDGLLRVRVSASLLAARGPYSLQVVDLGTDQGSGVEDAVPASVGVPIPGLFAPQGDWDTFRVDVEAGHVYRLSLGDGMKTSTLFGAYRPSEPDWNLLRIGSGQIAFFKTDRAEPIVFSVSNGLVHGPYVFTIEDVGQDDHADTLEDATVLPASRLHAEGWIDTPDDLDWFALDLEARAYEVRTFPLGLSYELVEANGVTRVPRLDGAVWPRVPGRYYLRLGNPLGLSTPGMPYRWEPHPR</sequence>
<evidence type="ECO:0000256" key="1">
    <source>
        <dbReference type="SAM" id="SignalP"/>
    </source>
</evidence>
<dbReference type="AlphaFoldDB" id="A0A410RT81"/>
<feature type="signal peptide" evidence="1">
    <location>
        <begin position="1"/>
        <end position="20"/>
    </location>
</feature>
<evidence type="ECO:0000313" key="2">
    <source>
        <dbReference type="EMBL" id="QAT85085.1"/>
    </source>
</evidence>
<proteinExistence type="predicted"/>
<name>A0A410RT81_CORCK</name>
<protein>
    <submittedName>
        <fullName evidence="2">Putative lipoprotein</fullName>
    </submittedName>
</protein>
<accession>A0A410RT81</accession>
<keyword evidence="1" id="KW-0732">Signal</keyword>
<keyword evidence="2" id="KW-0449">Lipoprotein</keyword>
<reference evidence="2 3" key="1">
    <citation type="submission" date="2018-12" db="EMBL/GenBank/DDBJ databases">
        <title>Complete Genome Sequence of the Corallopyronin A producing Myxobacterium Corallococcus coralloides B035.</title>
        <authorList>
            <person name="Bouhired S.M."/>
            <person name="Rupp O."/>
            <person name="Blom J."/>
            <person name="Schaeberle T.F."/>
            <person name="Kehraus S."/>
            <person name="Schiefer A."/>
            <person name="Pfarr K."/>
            <person name="Goesmann A."/>
            <person name="Hoerauf A."/>
            <person name="Koenig G.M."/>
        </authorList>
    </citation>
    <scope>NUCLEOTIDE SEQUENCE [LARGE SCALE GENOMIC DNA]</scope>
    <source>
        <strain evidence="2 3">B035</strain>
    </source>
</reference>
<feature type="chain" id="PRO_5019497411" evidence="1">
    <location>
        <begin position="21"/>
        <end position="624"/>
    </location>
</feature>
<gene>
    <name evidence="2" type="ORF">EJ065_3524</name>
</gene>
<dbReference type="Proteomes" id="UP000288758">
    <property type="component" value="Chromosome"/>
</dbReference>
<dbReference type="EMBL" id="CP034669">
    <property type="protein sequence ID" value="QAT85085.1"/>
    <property type="molecule type" value="Genomic_DNA"/>
</dbReference>
<organism evidence="2 3">
    <name type="scientific">Corallococcus coralloides</name>
    <name type="common">Myxococcus coralloides</name>
    <dbReference type="NCBI Taxonomy" id="184914"/>
    <lineage>
        <taxon>Bacteria</taxon>
        <taxon>Pseudomonadati</taxon>
        <taxon>Myxococcota</taxon>
        <taxon>Myxococcia</taxon>
        <taxon>Myxococcales</taxon>
        <taxon>Cystobacterineae</taxon>
        <taxon>Myxococcaceae</taxon>
        <taxon>Corallococcus</taxon>
    </lineage>
</organism>
<dbReference type="PROSITE" id="PS51257">
    <property type="entry name" value="PROKAR_LIPOPROTEIN"/>
    <property type="match status" value="1"/>
</dbReference>
<evidence type="ECO:0000313" key="3">
    <source>
        <dbReference type="Proteomes" id="UP000288758"/>
    </source>
</evidence>